<gene>
    <name evidence="2" type="ORF">Msi02_34600</name>
</gene>
<dbReference type="Proteomes" id="UP000660454">
    <property type="component" value="Unassembled WGS sequence"/>
</dbReference>
<name>A0ABQ4GMM1_9ACTN</name>
<sequence length="115" mass="11753">MSETEHGYSPDVGGGSEEAKRAGDLAFRPEAAGEPGPGRKPSAEEESGVTAGESLTRGGEELAKQEQEPGRDQVGVKGKTDRPHGRSTLEDSTGIAPEGPIDEESPSLPAGDQGG</sequence>
<evidence type="ECO:0000313" key="2">
    <source>
        <dbReference type="EMBL" id="GIH62643.1"/>
    </source>
</evidence>
<organism evidence="2 3">
    <name type="scientific">Microbispora siamensis</name>
    <dbReference type="NCBI Taxonomy" id="564413"/>
    <lineage>
        <taxon>Bacteria</taxon>
        <taxon>Bacillati</taxon>
        <taxon>Actinomycetota</taxon>
        <taxon>Actinomycetes</taxon>
        <taxon>Streptosporangiales</taxon>
        <taxon>Streptosporangiaceae</taxon>
        <taxon>Microbispora</taxon>
    </lineage>
</organism>
<reference evidence="2 3" key="1">
    <citation type="submission" date="2021-01" db="EMBL/GenBank/DDBJ databases">
        <title>Whole genome shotgun sequence of Microbispora siamensis NBRC 104113.</title>
        <authorList>
            <person name="Komaki H."/>
            <person name="Tamura T."/>
        </authorList>
    </citation>
    <scope>NUCLEOTIDE SEQUENCE [LARGE SCALE GENOMIC DNA]</scope>
    <source>
        <strain evidence="2 3">NBRC 104113</strain>
    </source>
</reference>
<protein>
    <submittedName>
        <fullName evidence="2">Uncharacterized protein</fullName>
    </submittedName>
</protein>
<feature type="compositionally biased region" description="Basic and acidic residues" evidence="1">
    <location>
        <begin position="58"/>
        <end position="71"/>
    </location>
</feature>
<evidence type="ECO:0000256" key="1">
    <source>
        <dbReference type="SAM" id="MobiDB-lite"/>
    </source>
</evidence>
<feature type="region of interest" description="Disordered" evidence="1">
    <location>
        <begin position="1"/>
        <end position="115"/>
    </location>
</feature>
<feature type="compositionally biased region" description="Basic and acidic residues" evidence="1">
    <location>
        <begin position="78"/>
        <end position="89"/>
    </location>
</feature>
<dbReference type="EMBL" id="BOOF01000017">
    <property type="protein sequence ID" value="GIH62643.1"/>
    <property type="molecule type" value="Genomic_DNA"/>
</dbReference>
<evidence type="ECO:0000313" key="3">
    <source>
        <dbReference type="Proteomes" id="UP000660454"/>
    </source>
</evidence>
<comment type="caution">
    <text evidence="2">The sequence shown here is derived from an EMBL/GenBank/DDBJ whole genome shotgun (WGS) entry which is preliminary data.</text>
</comment>
<proteinExistence type="predicted"/>
<keyword evidence="3" id="KW-1185">Reference proteome</keyword>
<dbReference type="RefSeq" id="WP_204049262.1">
    <property type="nucleotide sequence ID" value="NZ_BOOF01000017.1"/>
</dbReference>
<accession>A0ABQ4GMM1</accession>